<comment type="caution">
    <text evidence="3">The sequence shown here is derived from an EMBL/GenBank/DDBJ whole genome shotgun (WGS) entry which is preliminary data.</text>
</comment>
<dbReference type="InterPro" id="IPR058627">
    <property type="entry name" value="MdtA-like_C"/>
</dbReference>
<protein>
    <recommendedName>
        <fullName evidence="2">Multidrug resistance protein MdtA-like C-terminal permuted SH3 domain-containing protein</fullName>
    </recommendedName>
</protein>
<accession>A0A3R5WKU6</accession>
<evidence type="ECO:0000259" key="2">
    <source>
        <dbReference type="Pfam" id="PF25967"/>
    </source>
</evidence>
<name>A0A3R5WKU6_9FIRM</name>
<evidence type="ECO:0000256" key="1">
    <source>
        <dbReference type="SAM" id="SignalP"/>
    </source>
</evidence>
<gene>
    <name evidence="3" type="ORF">DWX94_03380</name>
</gene>
<dbReference type="GO" id="GO:0015562">
    <property type="term" value="F:efflux transmembrane transporter activity"/>
    <property type="evidence" value="ECO:0007669"/>
    <property type="project" value="TreeGrafter"/>
</dbReference>
<feature type="signal peptide" evidence="1">
    <location>
        <begin position="1"/>
        <end position="27"/>
    </location>
</feature>
<sequence>MAKATFGKRIFAVALAGVLSVSFTACSGSGDGQAGDAKINIEPYSKMQFNTEKVQSGDIQSSLTLDLKPDGYSSKDYSIQQSDYKIEEVKVKEGDKVAKGDVMIQFQATEIKKTIEQYTEQKEQDLLLIDHYTRLAEIDSSVDYSGDISAAKEDMDVADTYIKEQNERMKDYQVIATKAGTVTYIDSDIQYGYVTAGQTLITVDSGSSDYVAETNDNYEFKEGEVYEADFQEATFSLKLIKCEKYKSKATGEEMQKVTFQPVSDMAGITEADTLKMVIEKPVVKNVIYVNKKAVFDGSDEKKYAYVVDEDGNRSAVEVTVGDTVDDKTIVKSGLKAGEQVVVN</sequence>
<organism evidence="3 4">
    <name type="scientific">Coprococcus eutactus</name>
    <dbReference type="NCBI Taxonomy" id="33043"/>
    <lineage>
        <taxon>Bacteria</taxon>
        <taxon>Bacillati</taxon>
        <taxon>Bacillota</taxon>
        <taxon>Clostridia</taxon>
        <taxon>Lachnospirales</taxon>
        <taxon>Lachnospiraceae</taxon>
        <taxon>Coprococcus</taxon>
    </lineage>
</organism>
<feature type="chain" id="PRO_5038664410" description="Multidrug resistance protein MdtA-like C-terminal permuted SH3 domain-containing protein" evidence="1">
    <location>
        <begin position="28"/>
        <end position="343"/>
    </location>
</feature>
<evidence type="ECO:0000313" key="3">
    <source>
        <dbReference type="EMBL" id="RGS43626.1"/>
    </source>
</evidence>
<dbReference type="Proteomes" id="UP000283295">
    <property type="component" value="Unassembled WGS sequence"/>
</dbReference>
<dbReference type="Gene3D" id="2.40.420.20">
    <property type="match status" value="1"/>
</dbReference>
<dbReference type="GeneID" id="92832642"/>
<reference evidence="3 4" key="1">
    <citation type="submission" date="2018-08" db="EMBL/GenBank/DDBJ databases">
        <title>A genome reference for cultivated species of the human gut microbiota.</title>
        <authorList>
            <person name="Zou Y."/>
            <person name="Xue W."/>
            <person name="Luo G."/>
        </authorList>
    </citation>
    <scope>NUCLEOTIDE SEQUENCE [LARGE SCALE GENOMIC DNA]</scope>
    <source>
        <strain evidence="3 4">AF22-21</strain>
    </source>
</reference>
<proteinExistence type="predicted"/>
<dbReference type="AlphaFoldDB" id="A0A3R5WKU6"/>
<dbReference type="PANTHER" id="PTHR30469">
    <property type="entry name" value="MULTIDRUG RESISTANCE PROTEIN MDTA"/>
    <property type="match status" value="1"/>
</dbReference>
<dbReference type="EMBL" id="QRVK01000005">
    <property type="protein sequence ID" value="RGS43626.1"/>
    <property type="molecule type" value="Genomic_DNA"/>
</dbReference>
<dbReference type="RefSeq" id="WP_004849132.1">
    <property type="nucleotide sequence ID" value="NZ_CP102278.1"/>
</dbReference>
<dbReference type="PROSITE" id="PS51257">
    <property type="entry name" value="PROKAR_LIPOPROTEIN"/>
    <property type="match status" value="1"/>
</dbReference>
<feature type="domain" description="Multidrug resistance protein MdtA-like C-terminal permuted SH3" evidence="2">
    <location>
        <begin position="285"/>
        <end position="342"/>
    </location>
</feature>
<evidence type="ECO:0000313" key="4">
    <source>
        <dbReference type="Proteomes" id="UP000283295"/>
    </source>
</evidence>
<dbReference type="GO" id="GO:1990281">
    <property type="term" value="C:efflux pump complex"/>
    <property type="evidence" value="ECO:0007669"/>
    <property type="project" value="TreeGrafter"/>
</dbReference>
<dbReference type="Pfam" id="PF25967">
    <property type="entry name" value="RND-MFP_C"/>
    <property type="match status" value="1"/>
</dbReference>
<dbReference type="OrthoDB" id="2065599at2"/>
<keyword evidence="1" id="KW-0732">Signal</keyword>